<evidence type="ECO:0000256" key="2">
    <source>
        <dbReference type="ARBA" id="ARBA00023272"/>
    </source>
</evidence>
<dbReference type="AlphaFoldDB" id="A0A8C3JPM1"/>
<accession>A0A8C3JPM1</accession>
<keyword evidence="5" id="KW-1185">Reference proteome</keyword>
<dbReference type="GO" id="GO:0007165">
    <property type="term" value="P:signal transduction"/>
    <property type="evidence" value="ECO:0007669"/>
    <property type="project" value="InterPro"/>
</dbReference>
<reference evidence="4" key="1">
    <citation type="submission" date="2025-08" db="UniProtKB">
        <authorList>
            <consortium name="Ensembl"/>
        </authorList>
    </citation>
    <scope>IDENTIFICATION</scope>
</reference>
<feature type="compositionally biased region" description="Gly residues" evidence="3">
    <location>
        <begin position="157"/>
        <end position="173"/>
    </location>
</feature>
<proteinExistence type="inferred from homology"/>
<sequence>MLFQLSEHSSPGEWDPPRASGEGCLLKPKRTNPCAYTPPSLKGTGWRGKLSLGDVGTRGQGHQSPGDIMGTGLLEPGAQGEMGTALLDARGTWGQGWQSPGVQRRVPPSPPALGDRVAARGRGDGTRHRLVLPVPTRPEPSRDGHHVPPTGQCHRPLGGGTTGLSRGQGGVAGSRGVTFCPPAHG</sequence>
<comment type="similarity">
    <text evidence="1">Belongs to the protein phosphatase inhibitor 1 family.</text>
</comment>
<organism evidence="4 5">
    <name type="scientific">Calidris pygmaea</name>
    <name type="common">Spoon-billed sandpiper</name>
    <dbReference type="NCBI Taxonomy" id="425635"/>
    <lineage>
        <taxon>Eukaryota</taxon>
        <taxon>Metazoa</taxon>
        <taxon>Chordata</taxon>
        <taxon>Craniata</taxon>
        <taxon>Vertebrata</taxon>
        <taxon>Euteleostomi</taxon>
        <taxon>Archelosauria</taxon>
        <taxon>Archosauria</taxon>
        <taxon>Dinosauria</taxon>
        <taxon>Saurischia</taxon>
        <taxon>Theropoda</taxon>
        <taxon>Coelurosauria</taxon>
        <taxon>Aves</taxon>
        <taxon>Neognathae</taxon>
        <taxon>Neoaves</taxon>
        <taxon>Charadriiformes</taxon>
        <taxon>Scolopacidae</taxon>
        <taxon>Calidris</taxon>
    </lineage>
</organism>
<evidence type="ECO:0000256" key="1">
    <source>
        <dbReference type="ARBA" id="ARBA00007775"/>
    </source>
</evidence>
<dbReference type="Proteomes" id="UP000694419">
    <property type="component" value="Unplaced"/>
</dbReference>
<dbReference type="Ensembl" id="ENSCPGT00000011591.1">
    <property type="protein sequence ID" value="ENSCPGP00000010560.1"/>
    <property type="gene ID" value="ENSCPGG00000007523.1"/>
</dbReference>
<evidence type="ECO:0000313" key="4">
    <source>
        <dbReference type="Ensembl" id="ENSCPGP00000010560.1"/>
    </source>
</evidence>
<evidence type="ECO:0000313" key="5">
    <source>
        <dbReference type="Proteomes" id="UP000694419"/>
    </source>
</evidence>
<feature type="compositionally biased region" description="Basic and acidic residues" evidence="3">
    <location>
        <begin position="117"/>
        <end position="127"/>
    </location>
</feature>
<name>A0A8C3JPM1_9CHAR</name>
<reference evidence="4" key="2">
    <citation type="submission" date="2025-09" db="UniProtKB">
        <authorList>
            <consortium name="Ensembl"/>
        </authorList>
    </citation>
    <scope>IDENTIFICATION</scope>
</reference>
<protein>
    <submittedName>
        <fullName evidence="4">Uncharacterized protein</fullName>
    </submittedName>
</protein>
<keyword evidence="2" id="KW-0650">Protein phosphatase inhibitor</keyword>
<feature type="region of interest" description="Disordered" evidence="3">
    <location>
        <begin position="91"/>
        <end position="185"/>
    </location>
</feature>
<feature type="region of interest" description="Disordered" evidence="3">
    <location>
        <begin position="1"/>
        <end position="47"/>
    </location>
</feature>
<dbReference type="Pfam" id="PF05395">
    <property type="entry name" value="DARPP-32"/>
    <property type="match status" value="1"/>
</dbReference>
<dbReference type="GO" id="GO:0004864">
    <property type="term" value="F:protein phosphatase inhibitor activity"/>
    <property type="evidence" value="ECO:0007669"/>
    <property type="project" value="UniProtKB-KW"/>
</dbReference>
<evidence type="ECO:0000256" key="3">
    <source>
        <dbReference type="SAM" id="MobiDB-lite"/>
    </source>
</evidence>
<dbReference type="InterPro" id="IPR008466">
    <property type="entry name" value="PPP1R1A/B/C"/>
</dbReference>